<dbReference type="PANTHER" id="PTHR39639:SF1">
    <property type="entry name" value="DUF262 DOMAIN-CONTAINING PROTEIN"/>
    <property type="match status" value="1"/>
</dbReference>
<gene>
    <name evidence="1" type="ORF">DW68_018145</name>
</gene>
<keyword evidence="2" id="KW-1185">Reference proteome</keyword>
<sequence>MVDGKQRLETVINFANNKISLSDDMQDEGLAGKRWKGIGTEQRKKFWNYQIAVEMLDSVDNAVVKEIFDRYNRTSRNLERQELRHAKYDGWFVKFAEEEAKKSEWKKLGIVTTANARRMRDVQFISELMIVILKSDISGFDQNELDEYYANYETPLEFDPEFQEDEFVQRFENVKSWILDLEEKSGVVSELAKTYTHFYSLWASVALNNGYEKSPDDIIQVYRPFMVNVAKLSKTDDLDKLLAEDKADALKQPYVYYQSARGANTELPQRKQRHETISSLLFGEVDAP</sequence>
<dbReference type="Proteomes" id="UP000028530">
    <property type="component" value="Chromosome"/>
</dbReference>
<protein>
    <recommendedName>
        <fullName evidence="3">DUF262 domain-containing protein</fullName>
    </recommendedName>
</protein>
<accession>A0ABM5VZT6</accession>
<evidence type="ECO:0000313" key="2">
    <source>
        <dbReference type="Proteomes" id="UP000028530"/>
    </source>
</evidence>
<name>A0ABM5VZT6_ECTME</name>
<reference evidence="1 2" key="1">
    <citation type="submission" date="2015-11" db="EMBL/GenBank/DDBJ databases">
        <authorList>
            <person name="Chong T.M."/>
            <person name="Chan K.G."/>
            <person name="Dessaux Y."/>
        </authorList>
    </citation>
    <scope>NUCLEOTIDE SEQUENCE [LARGE SCALE GENOMIC DNA]</scope>
    <source>
        <strain evidence="1 2">S5.2</strain>
    </source>
</reference>
<dbReference type="PANTHER" id="PTHR39639">
    <property type="entry name" value="CHROMOSOME 16, WHOLE GENOME SHOTGUN SEQUENCE"/>
    <property type="match status" value="1"/>
</dbReference>
<proteinExistence type="predicted"/>
<dbReference type="EMBL" id="CP013124">
    <property type="protein sequence ID" value="ALN20474.1"/>
    <property type="molecule type" value="Genomic_DNA"/>
</dbReference>
<evidence type="ECO:0008006" key="3">
    <source>
        <dbReference type="Google" id="ProtNLM"/>
    </source>
</evidence>
<evidence type="ECO:0000313" key="1">
    <source>
        <dbReference type="EMBL" id="ALN20474.1"/>
    </source>
</evidence>
<organism evidence="1 2">
    <name type="scientific">Ectopseudomonas mendocina S5.2</name>
    <dbReference type="NCBI Taxonomy" id="1225174"/>
    <lineage>
        <taxon>Bacteria</taxon>
        <taxon>Pseudomonadati</taxon>
        <taxon>Pseudomonadota</taxon>
        <taxon>Gammaproteobacteria</taxon>
        <taxon>Pseudomonadales</taxon>
        <taxon>Pseudomonadaceae</taxon>
        <taxon>Ectopseudomonas</taxon>
    </lineage>
</organism>